<evidence type="ECO:0000313" key="1">
    <source>
        <dbReference type="EMBL" id="OKO99428.1"/>
    </source>
</evidence>
<gene>
    <name evidence="1" type="ORF">Xedl_03667</name>
</gene>
<keyword evidence="2" id="KW-1185">Reference proteome</keyword>
<name>A0A1Q5TGR4_9GAMM</name>
<comment type="caution">
    <text evidence="1">The sequence shown here is derived from an EMBL/GenBank/DDBJ whole genome shotgun (WGS) entry which is preliminary data.</text>
</comment>
<protein>
    <recommendedName>
        <fullName evidence="3">Alpha/beta hydrolase</fullName>
    </recommendedName>
</protein>
<dbReference type="Proteomes" id="UP000186268">
    <property type="component" value="Unassembled WGS sequence"/>
</dbReference>
<accession>A0A1Q5TGR4</accession>
<evidence type="ECO:0008006" key="3">
    <source>
        <dbReference type="Google" id="ProtNLM"/>
    </source>
</evidence>
<dbReference type="EMBL" id="MKGQ01000055">
    <property type="protein sequence ID" value="OKO99428.1"/>
    <property type="molecule type" value="Genomic_DNA"/>
</dbReference>
<reference evidence="1 2" key="1">
    <citation type="submission" date="2016-09" db="EMBL/GenBank/DDBJ databases">
        <title>Xenorhabdus thuongxuanensis sp. nov. and Xenorhabdus eapokensis sp. nov., isolated from Steinernema species.</title>
        <authorList>
            <person name="Kaempfer P."/>
            <person name="Tobias N.J."/>
            <person name="Phan Ke L."/>
            <person name="Bode H.B."/>
            <person name="Glaeser S.P."/>
        </authorList>
    </citation>
    <scope>NUCLEOTIDE SEQUENCE [LARGE SCALE GENOMIC DNA]</scope>
    <source>
        <strain evidence="1 2">DL20</strain>
    </source>
</reference>
<organism evidence="1 2">
    <name type="scientific">Xenorhabdus eapokensis</name>
    <dbReference type="NCBI Taxonomy" id="1873482"/>
    <lineage>
        <taxon>Bacteria</taxon>
        <taxon>Pseudomonadati</taxon>
        <taxon>Pseudomonadota</taxon>
        <taxon>Gammaproteobacteria</taxon>
        <taxon>Enterobacterales</taxon>
        <taxon>Morganellaceae</taxon>
        <taxon>Xenorhabdus</taxon>
    </lineage>
</organism>
<evidence type="ECO:0000313" key="2">
    <source>
        <dbReference type="Proteomes" id="UP000186268"/>
    </source>
</evidence>
<proteinExistence type="predicted"/>
<dbReference type="AlphaFoldDB" id="A0A1Q5TGR4"/>
<sequence>MNLLIPMLRADFELSYSHTVDQTTCFDFPATILYGTRDKRTPLEAVYA</sequence>